<feature type="transmembrane region" description="Helical" evidence="6">
    <location>
        <begin position="250"/>
        <end position="274"/>
    </location>
</feature>
<protein>
    <submittedName>
        <fullName evidence="7">NSS family neurotransmitter:Na+ symporter</fullName>
    </submittedName>
</protein>
<keyword evidence="5 6" id="KW-0472">Membrane</keyword>
<dbReference type="AlphaFoldDB" id="A0A3N1NVA9"/>
<dbReference type="NCBIfam" id="NF037979">
    <property type="entry name" value="Na_transp"/>
    <property type="match status" value="1"/>
</dbReference>
<feature type="transmembrane region" description="Helical" evidence="6">
    <location>
        <begin position="93"/>
        <end position="116"/>
    </location>
</feature>
<dbReference type="Proteomes" id="UP000273643">
    <property type="component" value="Unassembled WGS sequence"/>
</dbReference>
<accession>A0A3N1NVA9</accession>
<feature type="transmembrane region" description="Helical" evidence="6">
    <location>
        <begin position="175"/>
        <end position="195"/>
    </location>
</feature>
<dbReference type="PANTHER" id="PTHR42948:SF1">
    <property type="entry name" value="TRANSPORTER"/>
    <property type="match status" value="1"/>
</dbReference>
<feature type="transmembrane region" description="Helical" evidence="6">
    <location>
        <begin position="12"/>
        <end position="31"/>
    </location>
</feature>
<evidence type="ECO:0000313" key="7">
    <source>
        <dbReference type="EMBL" id="ROQ18420.1"/>
    </source>
</evidence>
<comment type="caution">
    <text evidence="7">The sequence shown here is derived from an EMBL/GenBank/DDBJ whole genome shotgun (WGS) entry which is preliminary data.</text>
</comment>
<dbReference type="PRINTS" id="PR00176">
    <property type="entry name" value="NANEUSMPORT"/>
</dbReference>
<evidence type="ECO:0000256" key="1">
    <source>
        <dbReference type="ARBA" id="ARBA00004141"/>
    </source>
</evidence>
<dbReference type="GO" id="GO:0016020">
    <property type="term" value="C:membrane"/>
    <property type="evidence" value="ECO:0007669"/>
    <property type="project" value="UniProtKB-SubCell"/>
</dbReference>
<sequence length="449" mass="48149">MSEPRGQFSSKIGFLMAASGSAVGLGNIWGFPTQAASNGGGAFVLAYLVLAFLLAYPALMAELVIGRHARANIVTALDQLGERPLTKRLGRAVGYYGVLIAGLILSFYAIVAGWMLAEFGKPVAHLIGWSGAEQWLGGDSLVRNLLVCGIFTAFTVAIIAKGVEDGIEAWSTRLMPLLFIILLGLILYVLVQPGATDGLKTYLIPDFRQLADPGLLLSAMGQAFFSLSLGVGTMLIYGSYLRKDDSLPRMGAAVTLLDISIAFTAGLLILPAMYVAQHQGIAIYGDNGELLAGPGLIFQVLPSLFANMGGAGTWLSVAFFALMSIAALTSSISMLEAPVSVVTERTRLKRSGAAWSIGAVIFVISALIIANMSTLFDATVSLTTEYSQPLLGIALCLFVGWIMHRNQLLNELKAGHQDIEHSLFWKIWPFYVRIICPLLILLAFIQTLR</sequence>
<keyword evidence="3 6" id="KW-0812">Transmembrane</keyword>
<dbReference type="CDD" id="cd10336">
    <property type="entry name" value="SLC6sbd_Tyt1-Like"/>
    <property type="match status" value="1"/>
</dbReference>
<organism evidence="7 8">
    <name type="scientific">Marinimicrobium koreense</name>
    <dbReference type="NCBI Taxonomy" id="306545"/>
    <lineage>
        <taxon>Bacteria</taxon>
        <taxon>Pseudomonadati</taxon>
        <taxon>Pseudomonadota</taxon>
        <taxon>Gammaproteobacteria</taxon>
        <taxon>Cellvibrionales</taxon>
        <taxon>Cellvibrionaceae</taxon>
        <taxon>Marinimicrobium</taxon>
    </lineage>
</organism>
<feature type="transmembrane region" description="Helical" evidence="6">
    <location>
        <begin position="423"/>
        <end position="445"/>
    </location>
</feature>
<feature type="transmembrane region" description="Helical" evidence="6">
    <location>
        <begin position="215"/>
        <end position="238"/>
    </location>
</feature>
<feature type="transmembrane region" description="Helical" evidence="6">
    <location>
        <begin position="353"/>
        <end position="374"/>
    </location>
</feature>
<proteinExistence type="predicted"/>
<evidence type="ECO:0000256" key="2">
    <source>
        <dbReference type="ARBA" id="ARBA00022448"/>
    </source>
</evidence>
<evidence type="ECO:0000256" key="4">
    <source>
        <dbReference type="ARBA" id="ARBA00022989"/>
    </source>
</evidence>
<keyword evidence="4 6" id="KW-1133">Transmembrane helix</keyword>
<dbReference type="OrthoDB" id="9762833at2"/>
<feature type="transmembrane region" description="Helical" evidence="6">
    <location>
        <begin position="386"/>
        <end position="403"/>
    </location>
</feature>
<dbReference type="EMBL" id="RJUK01000002">
    <property type="protein sequence ID" value="ROQ18420.1"/>
    <property type="molecule type" value="Genomic_DNA"/>
</dbReference>
<dbReference type="Pfam" id="PF00209">
    <property type="entry name" value="SNF"/>
    <property type="match status" value="2"/>
</dbReference>
<keyword evidence="8" id="KW-1185">Reference proteome</keyword>
<gene>
    <name evidence="7" type="ORF">EDC38_2646</name>
</gene>
<evidence type="ECO:0000256" key="3">
    <source>
        <dbReference type="ARBA" id="ARBA00022692"/>
    </source>
</evidence>
<keyword evidence="2" id="KW-0813">Transport</keyword>
<comment type="subcellular location">
    <subcellularLocation>
        <location evidence="1">Membrane</location>
        <topology evidence="1">Multi-pass membrane protein</topology>
    </subcellularLocation>
</comment>
<reference evidence="7 8" key="1">
    <citation type="submission" date="2018-11" db="EMBL/GenBank/DDBJ databases">
        <title>Genomic Encyclopedia of Type Strains, Phase IV (KMG-IV): sequencing the most valuable type-strain genomes for metagenomic binning, comparative biology and taxonomic classification.</title>
        <authorList>
            <person name="Goeker M."/>
        </authorList>
    </citation>
    <scope>NUCLEOTIDE SEQUENCE [LARGE SCALE GENOMIC DNA]</scope>
    <source>
        <strain evidence="7 8">DSM 16974</strain>
    </source>
</reference>
<dbReference type="RefSeq" id="WP_123639054.1">
    <property type="nucleotide sequence ID" value="NZ_RJUK01000002.1"/>
</dbReference>
<evidence type="ECO:0000256" key="6">
    <source>
        <dbReference type="SAM" id="Phobius"/>
    </source>
</evidence>
<dbReference type="SUPFAM" id="SSF161070">
    <property type="entry name" value="SNF-like"/>
    <property type="match status" value="1"/>
</dbReference>
<dbReference type="InterPro" id="IPR037272">
    <property type="entry name" value="SNS_sf"/>
</dbReference>
<feature type="transmembrane region" description="Helical" evidence="6">
    <location>
        <begin position="311"/>
        <end position="332"/>
    </location>
</feature>
<feature type="transmembrane region" description="Helical" evidence="6">
    <location>
        <begin position="141"/>
        <end position="163"/>
    </location>
</feature>
<feature type="transmembrane region" description="Helical" evidence="6">
    <location>
        <begin position="43"/>
        <end position="65"/>
    </location>
</feature>
<dbReference type="InterPro" id="IPR047218">
    <property type="entry name" value="YocR/YhdH-like"/>
</dbReference>
<name>A0A3N1NVA9_9GAMM</name>
<evidence type="ECO:0000313" key="8">
    <source>
        <dbReference type="Proteomes" id="UP000273643"/>
    </source>
</evidence>
<dbReference type="PANTHER" id="PTHR42948">
    <property type="entry name" value="TRANSPORTER"/>
    <property type="match status" value="1"/>
</dbReference>
<evidence type="ECO:0000256" key="5">
    <source>
        <dbReference type="ARBA" id="ARBA00023136"/>
    </source>
</evidence>
<dbReference type="PROSITE" id="PS50267">
    <property type="entry name" value="NA_NEUROTRAN_SYMP_3"/>
    <property type="match status" value="1"/>
</dbReference>
<dbReference type="InterPro" id="IPR000175">
    <property type="entry name" value="Na/ntran_symport"/>
</dbReference>